<proteinExistence type="predicted"/>
<accession>A0A8C1X231</accession>
<evidence type="ECO:0000259" key="1">
    <source>
        <dbReference type="Pfam" id="PF20846"/>
    </source>
</evidence>
<evidence type="ECO:0000313" key="2">
    <source>
        <dbReference type="Ensembl" id="ENSCCRP00015074519.1"/>
    </source>
</evidence>
<organism evidence="2 3">
    <name type="scientific">Cyprinus carpio</name>
    <name type="common">Common carp</name>
    <dbReference type="NCBI Taxonomy" id="7962"/>
    <lineage>
        <taxon>Eukaryota</taxon>
        <taxon>Metazoa</taxon>
        <taxon>Chordata</taxon>
        <taxon>Craniata</taxon>
        <taxon>Vertebrata</taxon>
        <taxon>Euteleostomi</taxon>
        <taxon>Actinopterygii</taxon>
        <taxon>Neopterygii</taxon>
        <taxon>Teleostei</taxon>
        <taxon>Ostariophysi</taxon>
        <taxon>Cypriniformes</taxon>
        <taxon>Cyprinidae</taxon>
        <taxon>Cyprininae</taxon>
        <taxon>Cyprinus</taxon>
    </lineage>
</organism>
<evidence type="ECO:0000313" key="3">
    <source>
        <dbReference type="Proteomes" id="UP000694700"/>
    </source>
</evidence>
<dbReference type="AlphaFoldDB" id="A0A8C1X231"/>
<protein>
    <recommendedName>
        <fullName evidence="1">Paraneoplastic antigen Ma-like N-terminal domain-containing protein</fullName>
    </recommendedName>
</protein>
<dbReference type="Proteomes" id="UP000694700">
    <property type="component" value="Unplaced"/>
</dbReference>
<name>A0A8C1X231_CYPCA</name>
<feature type="domain" description="Paraneoplastic antigen Ma-like N-terminal" evidence="1">
    <location>
        <begin position="8"/>
        <end position="59"/>
    </location>
</feature>
<dbReference type="Ensembl" id="ENSCCRT00015076948.1">
    <property type="protein sequence ID" value="ENSCCRP00015074519.1"/>
    <property type="gene ID" value="ENSCCRG00015030178.1"/>
</dbReference>
<sequence length="90" mass="10698">MEKTELVSELKRWCRGEGLDETHAFMTIVPEDVEISEVEEMLETIKSLGRVRVRGRNFSARWFCVRVKRPCERRVFLLKLCLLMVERRGL</sequence>
<dbReference type="Pfam" id="PF20846">
    <property type="entry name" value="PNMA_N"/>
    <property type="match status" value="1"/>
</dbReference>
<dbReference type="InterPro" id="IPR048271">
    <property type="entry name" value="PNMA_N"/>
</dbReference>
<reference evidence="2" key="1">
    <citation type="submission" date="2025-08" db="UniProtKB">
        <authorList>
            <consortium name="Ensembl"/>
        </authorList>
    </citation>
    <scope>IDENTIFICATION</scope>
</reference>